<dbReference type="Proteomes" id="UP001176961">
    <property type="component" value="Unassembled WGS sequence"/>
</dbReference>
<name>A0AA36GYH5_CYLNA</name>
<accession>A0AA36GYH5</accession>
<protein>
    <submittedName>
        <fullName evidence="2">Uncharacterized protein</fullName>
    </submittedName>
</protein>
<keyword evidence="3" id="KW-1185">Reference proteome</keyword>
<dbReference type="EMBL" id="CATQJL010000223">
    <property type="protein sequence ID" value="CAJ0600480.1"/>
    <property type="molecule type" value="Genomic_DNA"/>
</dbReference>
<organism evidence="2 3">
    <name type="scientific">Cylicocyclus nassatus</name>
    <name type="common">Nematode worm</name>
    <dbReference type="NCBI Taxonomy" id="53992"/>
    <lineage>
        <taxon>Eukaryota</taxon>
        <taxon>Metazoa</taxon>
        <taxon>Ecdysozoa</taxon>
        <taxon>Nematoda</taxon>
        <taxon>Chromadorea</taxon>
        <taxon>Rhabditida</taxon>
        <taxon>Rhabditina</taxon>
        <taxon>Rhabditomorpha</taxon>
        <taxon>Strongyloidea</taxon>
        <taxon>Strongylidae</taxon>
        <taxon>Cylicocyclus</taxon>
    </lineage>
</organism>
<comment type="caution">
    <text evidence="2">The sequence shown here is derived from an EMBL/GenBank/DDBJ whole genome shotgun (WGS) entry which is preliminary data.</text>
</comment>
<feature type="region of interest" description="Disordered" evidence="1">
    <location>
        <begin position="52"/>
        <end position="75"/>
    </location>
</feature>
<evidence type="ECO:0000313" key="2">
    <source>
        <dbReference type="EMBL" id="CAJ0600480.1"/>
    </source>
</evidence>
<sequence length="242" mass="26832">MPSTMQREAHRPVYDAFTVSSNSNKARSVDPFLVRSHSNPNQHTTYVAWSAASPESLSTTRNSSSSSSPTMSRHVPVIRQTSPELSTLLPNDVIASLPNCVVDSARRPSTHEGVNYRSLPKAPGDVSMSRVQLILCLSAASKKLSPNIHRGVQLRISELRDAMDEGRISERCLKSLNYVVDFIDREKYDDAHTFFERLRSDFPDEMDLLIAAFTISDLSQYGILRHVSLGRPSASATNVTNV</sequence>
<dbReference type="Gene3D" id="1.20.940.10">
    <property type="entry name" value="Functional domain of the splicing factor Prp18"/>
    <property type="match status" value="1"/>
</dbReference>
<evidence type="ECO:0000256" key="1">
    <source>
        <dbReference type="SAM" id="MobiDB-lite"/>
    </source>
</evidence>
<feature type="compositionally biased region" description="Low complexity" evidence="1">
    <location>
        <begin position="53"/>
        <end position="72"/>
    </location>
</feature>
<reference evidence="2" key="1">
    <citation type="submission" date="2023-07" db="EMBL/GenBank/DDBJ databases">
        <authorList>
            <consortium name="CYATHOMIX"/>
        </authorList>
    </citation>
    <scope>NUCLEOTIDE SEQUENCE</scope>
    <source>
        <strain evidence="2">N/A</strain>
    </source>
</reference>
<proteinExistence type="predicted"/>
<dbReference type="AlphaFoldDB" id="A0AA36GYH5"/>
<gene>
    <name evidence="2" type="ORF">CYNAS_LOCUS12463</name>
</gene>
<evidence type="ECO:0000313" key="3">
    <source>
        <dbReference type="Proteomes" id="UP001176961"/>
    </source>
</evidence>